<comment type="caution">
    <text evidence="1">The sequence shown here is derived from an EMBL/GenBank/DDBJ whole genome shotgun (WGS) entry which is preliminary data.</text>
</comment>
<gene>
    <name evidence="1" type="ORF">IAB36_07400</name>
</gene>
<sequence>MKFGFIIRGEFDYPADRSGIHQNTAQILGVANLTQACQAAAQLCREGVDCIELCGAFGEEGAKAVIEATGGQVPVGYVTHLPQQDALYRQVFGEES</sequence>
<dbReference type="InterPro" id="IPR045441">
    <property type="entry name" value="DUF6506"/>
</dbReference>
<proteinExistence type="predicted"/>
<evidence type="ECO:0000313" key="1">
    <source>
        <dbReference type="EMBL" id="HIR41635.1"/>
    </source>
</evidence>
<protein>
    <submittedName>
        <fullName evidence="1">Uncharacterized protein</fullName>
    </submittedName>
</protein>
<reference evidence="1" key="1">
    <citation type="submission" date="2020-10" db="EMBL/GenBank/DDBJ databases">
        <authorList>
            <person name="Gilroy R."/>
        </authorList>
    </citation>
    <scope>NUCLEOTIDE SEQUENCE</scope>
    <source>
        <strain evidence="1">CHK184-25365</strain>
    </source>
</reference>
<reference evidence="1" key="2">
    <citation type="journal article" date="2021" name="PeerJ">
        <title>Extensive microbial diversity within the chicken gut microbiome revealed by metagenomics and culture.</title>
        <authorList>
            <person name="Gilroy R."/>
            <person name="Ravi A."/>
            <person name="Getino M."/>
            <person name="Pursley I."/>
            <person name="Horton D.L."/>
            <person name="Alikhan N.F."/>
            <person name="Baker D."/>
            <person name="Gharbi K."/>
            <person name="Hall N."/>
            <person name="Watson M."/>
            <person name="Adriaenssens E.M."/>
            <person name="Foster-Nyarko E."/>
            <person name="Jarju S."/>
            <person name="Secka A."/>
            <person name="Antonio M."/>
            <person name="Oren A."/>
            <person name="Chaudhuri R.R."/>
            <person name="La Ragione R."/>
            <person name="Hildebrand F."/>
            <person name="Pallen M.J."/>
        </authorList>
    </citation>
    <scope>NUCLEOTIDE SEQUENCE</scope>
    <source>
        <strain evidence="1">CHK184-25365</strain>
    </source>
</reference>
<evidence type="ECO:0000313" key="2">
    <source>
        <dbReference type="Proteomes" id="UP000886749"/>
    </source>
</evidence>
<organism evidence="1 2">
    <name type="scientific">Candidatus Egerieicola pullicola</name>
    <dbReference type="NCBI Taxonomy" id="2840775"/>
    <lineage>
        <taxon>Bacteria</taxon>
        <taxon>Bacillati</taxon>
        <taxon>Bacillota</taxon>
        <taxon>Clostridia</taxon>
        <taxon>Eubacteriales</taxon>
        <taxon>Oscillospiraceae</taxon>
        <taxon>Oscillospiraceae incertae sedis</taxon>
        <taxon>Candidatus Egerieicola</taxon>
    </lineage>
</organism>
<dbReference type="AlphaFoldDB" id="A0A9D1AK70"/>
<dbReference type="Pfam" id="PF20116">
    <property type="entry name" value="DUF6506"/>
    <property type="match status" value="1"/>
</dbReference>
<dbReference type="EMBL" id="DVGY01000168">
    <property type="protein sequence ID" value="HIR41635.1"/>
    <property type="molecule type" value="Genomic_DNA"/>
</dbReference>
<dbReference type="Proteomes" id="UP000886749">
    <property type="component" value="Unassembled WGS sequence"/>
</dbReference>
<accession>A0A9D1AK70</accession>
<name>A0A9D1AK70_9FIRM</name>